<sequence>MAAKISEPYSFLPESQISSDIFSSNPSVFPHLEFDDGKRNNYNFYRRIKTEQLDSDIQHTLAPHRQTSIYTWATSIQLSEQETVYGIFSPSGVNIWKPGNDGYSRFIEIQPVPIQKACFVDCISSLALIFTYGEKEIYVISDVLSTDLNCIELPDKVRTIGKLTQETALIITESSQAILLDVPTNTFSVKQDNKFKRYIPFRDRAISDSVLFTSNDQFIFSASYSHFSIFRDDFSLLKSISTPVGKPILFSIYESTVFLLIFNENSSKHQIFEIINIFDDEPIVKTLNFEPTEDVVSIIAIENDICLILTKWHAFIMVISDITSQSSVTLSKSFDDFLLTGCLISDHSVSILAAKEGLHILEILSYDELQALIPFQVNRISAALQIHSNPNSDINYAISILQKYYVSVDAFIALDQNRISALSQYENIDINLKIHIDLVELFNKYSNAVVPQFEINAYNLIILKSAVDFVAGLESCEYDVLHTAINRKDVESILVALNSDIATLRFELIDLLITIIQQCIDHYMQYKDIYRSQLKCNQQIIDMLDLALQNFTNVYNPSEHKVDNKSGNLSDHNHIENCNFTLDDYCNLLVLSFKIFPDIEKSLKYAFVLYDINIDKLEKIAVDEKIYPILAGIIHKTGEFDRCDCYYDYLGILCIKPILNYLSEKQYTSDLLQIGEHPVWREHVSNILNYDDLARGFHFISEDGENLDKTATLLWNSAKQGIAENQLTLDQAATLCSIALICCIVNDNLKNLKDEITQKIMLLELQKTSGVDAENIWSSEKLINHFVDQLDFITALSVFGCSMNEREEQINNEILVKILNEYTKANEVISTDILVPILQETRAAKDFPDDVFSMLDDIIKDTTKVKLIKDSLTIARRNIHEILNK</sequence>
<proteinExistence type="predicted"/>
<dbReference type="GeneID" id="94848741"/>
<evidence type="ECO:0000313" key="2">
    <source>
        <dbReference type="Proteomes" id="UP000179807"/>
    </source>
</evidence>
<dbReference type="OrthoDB" id="10625229at2759"/>
<dbReference type="AlphaFoldDB" id="A0A1J4L2Q5"/>
<dbReference type="Proteomes" id="UP000179807">
    <property type="component" value="Unassembled WGS sequence"/>
</dbReference>
<reference evidence="1" key="1">
    <citation type="submission" date="2016-10" db="EMBL/GenBank/DDBJ databases">
        <authorList>
            <person name="Benchimol M."/>
            <person name="Almeida L.G."/>
            <person name="Vasconcelos A.T."/>
            <person name="Perreira-Neves A."/>
            <person name="Rosa I.A."/>
            <person name="Tasca T."/>
            <person name="Bogo M.R."/>
            <person name="de Souza W."/>
        </authorList>
    </citation>
    <scope>NUCLEOTIDE SEQUENCE [LARGE SCALE GENOMIC DNA]</scope>
    <source>
        <strain evidence="1">K</strain>
    </source>
</reference>
<accession>A0A1J4L2Q5</accession>
<evidence type="ECO:0000313" key="1">
    <source>
        <dbReference type="EMBL" id="OHT16252.1"/>
    </source>
</evidence>
<protein>
    <submittedName>
        <fullName evidence="1">Uncharacterized protein</fullName>
    </submittedName>
</protein>
<name>A0A1J4L2Q5_9EUKA</name>
<comment type="caution">
    <text evidence="1">The sequence shown here is derived from an EMBL/GenBank/DDBJ whole genome shotgun (WGS) entry which is preliminary data.</text>
</comment>
<dbReference type="RefSeq" id="XP_068369388.1">
    <property type="nucleotide sequence ID" value="XM_068514037.1"/>
</dbReference>
<organism evidence="1 2">
    <name type="scientific">Tritrichomonas foetus</name>
    <dbReference type="NCBI Taxonomy" id="1144522"/>
    <lineage>
        <taxon>Eukaryota</taxon>
        <taxon>Metamonada</taxon>
        <taxon>Parabasalia</taxon>
        <taxon>Tritrichomonadida</taxon>
        <taxon>Tritrichomonadidae</taxon>
        <taxon>Tritrichomonas</taxon>
    </lineage>
</organism>
<gene>
    <name evidence="1" type="ORF">TRFO_41899</name>
</gene>
<dbReference type="VEuPathDB" id="TrichDB:TRFO_41899"/>
<dbReference type="EMBL" id="MLAK01000124">
    <property type="protein sequence ID" value="OHT16252.1"/>
    <property type="molecule type" value="Genomic_DNA"/>
</dbReference>
<keyword evidence="2" id="KW-1185">Reference proteome</keyword>